<evidence type="ECO:0000256" key="1">
    <source>
        <dbReference type="SAM" id="MobiDB-lite"/>
    </source>
</evidence>
<protein>
    <submittedName>
        <fullName evidence="2">Uncharacterized protein</fullName>
    </submittedName>
</protein>
<evidence type="ECO:0000313" key="3">
    <source>
        <dbReference type="Proteomes" id="UP000324222"/>
    </source>
</evidence>
<accession>A0A5B7DHQ8</accession>
<keyword evidence="3" id="KW-1185">Reference proteome</keyword>
<sequence>MFAFFASGSDMDLSATIKKQKSMQHDSVSVKGETGGMARRAKRPDTPIRPQHGSLEPDSHFTDLENGLSPEVRYAHRPYRSYRPASGGEGGAMACVYTPRWLFYRLL</sequence>
<name>A0A5B7DHQ8_PORTR</name>
<feature type="region of interest" description="Disordered" evidence="1">
    <location>
        <begin position="19"/>
        <end position="63"/>
    </location>
</feature>
<gene>
    <name evidence="2" type="ORF">E2C01_014025</name>
</gene>
<proteinExistence type="predicted"/>
<dbReference type="Proteomes" id="UP000324222">
    <property type="component" value="Unassembled WGS sequence"/>
</dbReference>
<dbReference type="EMBL" id="VSRR010000938">
    <property type="protein sequence ID" value="MPC21052.1"/>
    <property type="molecule type" value="Genomic_DNA"/>
</dbReference>
<dbReference type="AlphaFoldDB" id="A0A5B7DHQ8"/>
<comment type="caution">
    <text evidence="2">The sequence shown here is derived from an EMBL/GenBank/DDBJ whole genome shotgun (WGS) entry which is preliminary data.</text>
</comment>
<evidence type="ECO:0000313" key="2">
    <source>
        <dbReference type="EMBL" id="MPC21052.1"/>
    </source>
</evidence>
<organism evidence="2 3">
    <name type="scientific">Portunus trituberculatus</name>
    <name type="common">Swimming crab</name>
    <name type="synonym">Neptunus trituberculatus</name>
    <dbReference type="NCBI Taxonomy" id="210409"/>
    <lineage>
        <taxon>Eukaryota</taxon>
        <taxon>Metazoa</taxon>
        <taxon>Ecdysozoa</taxon>
        <taxon>Arthropoda</taxon>
        <taxon>Crustacea</taxon>
        <taxon>Multicrustacea</taxon>
        <taxon>Malacostraca</taxon>
        <taxon>Eumalacostraca</taxon>
        <taxon>Eucarida</taxon>
        <taxon>Decapoda</taxon>
        <taxon>Pleocyemata</taxon>
        <taxon>Brachyura</taxon>
        <taxon>Eubrachyura</taxon>
        <taxon>Portunoidea</taxon>
        <taxon>Portunidae</taxon>
        <taxon>Portuninae</taxon>
        <taxon>Portunus</taxon>
    </lineage>
</organism>
<reference evidence="2 3" key="1">
    <citation type="submission" date="2019-05" db="EMBL/GenBank/DDBJ databases">
        <title>Another draft genome of Portunus trituberculatus and its Hox gene families provides insights of decapod evolution.</title>
        <authorList>
            <person name="Jeong J.-H."/>
            <person name="Song I."/>
            <person name="Kim S."/>
            <person name="Choi T."/>
            <person name="Kim D."/>
            <person name="Ryu S."/>
            <person name="Kim W."/>
        </authorList>
    </citation>
    <scope>NUCLEOTIDE SEQUENCE [LARGE SCALE GENOMIC DNA]</scope>
    <source>
        <tissue evidence="2">Muscle</tissue>
    </source>
</reference>